<gene>
    <name evidence="2" type="ORF">HK100_006615</name>
</gene>
<reference evidence="2" key="1">
    <citation type="submission" date="2020-05" db="EMBL/GenBank/DDBJ databases">
        <title>Phylogenomic resolution of chytrid fungi.</title>
        <authorList>
            <person name="Stajich J.E."/>
            <person name="Amses K."/>
            <person name="Simmons R."/>
            <person name="Seto K."/>
            <person name="Myers J."/>
            <person name="Bonds A."/>
            <person name="Quandt C.A."/>
            <person name="Barry K."/>
            <person name="Liu P."/>
            <person name="Grigoriev I."/>
            <person name="Longcore J.E."/>
            <person name="James T.Y."/>
        </authorList>
    </citation>
    <scope>NUCLEOTIDE SEQUENCE</scope>
    <source>
        <strain evidence="2">JEL0513</strain>
    </source>
</reference>
<proteinExistence type="predicted"/>
<sequence>MEKGNLLPPSTAQKHRLSLAQVFAGNQVVGQTSRRQSAISTTTRGSPAVSMITTTPNNINKQVIEEIVQEEQLPSSQSILPDNLEKEFSGSYAQKYEIAVLAAASIENNTKTGRAGAISLIKSLDPTLNSNSNSNSSNKLSKDIQTSGLTADSDVHEFREFHDNIDHPATSLALIAEENDRQVHTEFDQLCNELLENLGDFEASLEELTLWKDDFMGQTVPSAIKLQLTLLFARLFRSKSSLHEPMFELIRQVRLYSRPWMNKQSALLELEKDYQRQGHVLDVAIRKLEQLQLQIQRLKSDKKIALWERLCHKIFAVFLDDPPADE</sequence>
<dbReference type="Proteomes" id="UP001211907">
    <property type="component" value="Unassembled WGS sequence"/>
</dbReference>
<keyword evidence="1" id="KW-0175">Coiled coil</keyword>
<organism evidence="2 3">
    <name type="scientific">Physocladia obscura</name>
    <dbReference type="NCBI Taxonomy" id="109957"/>
    <lineage>
        <taxon>Eukaryota</taxon>
        <taxon>Fungi</taxon>
        <taxon>Fungi incertae sedis</taxon>
        <taxon>Chytridiomycota</taxon>
        <taxon>Chytridiomycota incertae sedis</taxon>
        <taxon>Chytridiomycetes</taxon>
        <taxon>Chytridiales</taxon>
        <taxon>Chytriomycetaceae</taxon>
        <taxon>Physocladia</taxon>
    </lineage>
</organism>
<dbReference type="AlphaFoldDB" id="A0AAD5SQ82"/>
<evidence type="ECO:0000313" key="3">
    <source>
        <dbReference type="Proteomes" id="UP001211907"/>
    </source>
</evidence>
<protein>
    <submittedName>
        <fullName evidence="2">Uncharacterized protein</fullName>
    </submittedName>
</protein>
<keyword evidence="3" id="KW-1185">Reference proteome</keyword>
<evidence type="ECO:0000256" key="1">
    <source>
        <dbReference type="SAM" id="Coils"/>
    </source>
</evidence>
<dbReference type="EMBL" id="JADGJH010003072">
    <property type="protein sequence ID" value="KAJ3093431.1"/>
    <property type="molecule type" value="Genomic_DNA"/>
</dbReference>
<accession>A0AAD5SQ82</accession>
<evidence type="ECO:0000313" key="2">
    <source>
        <dbReference type="EMBL" id="KAJ3093431.1"/>
    </source>
</evidence>
<feature type="coiled-coil region" evidence="1">
    <location>
        <begin position="281"/>
        <end position="308"/>
    </location>
</feature>
<name>A0AAD5SQ82_9FUNG</name>
<comment type="caution">
    <text evidence="2">The sequence shown here is derived from an EMBL/GenBank/DDBJ whole genome shotgun (WGS) entry which is preliminary data.</text>
</comment>